<comment type="pathway">
    <text evidence="6">Porphyrin-containing compound metabolism; protoheme biosynthesis.</text>
</comment>
<dbReference type="SUPFAM" id="SSF51905">
    <property type="entry name" value="FAD/NAD(P)-binding domain"/>
    <property type="match status" value="1"/>
</dbReference>
<reference evidence="9" key="1">
    <citation type="submission" date="2020-05" db="EMBL/GenBank/DDBJ databases">
        <title>Frigoriglobus tundricola gen. nov., sp. nov., a psychrotolerant cellulolytic planctomycete of the family Gemmataceae with two divergent copies of 16S rRNA gene.</title>
        <authorList>
            <person name="Kulichevskaya I.S."/>
            <person name="Ivanova A.A."/>
            <person name="Naumoff D.G."/>
            <person name="Beletsky A.V."/>
            <person name="Rijpstra W.I.C."/>
            <person name="Sinninghe Damste J.S."/>
            <person name="Mardanov A.V."/>
            <person name="Ravin N.V."/>
            <person name="Dedysh S.N."/>
        </authorList>
    </citation>
    <scope>NUCLEOTIDE SEQUENCE [LARGE SCALE GENOMIC DNA]</scope>
    <source>
        <strain evidence="9">PL17</strain>
    </source>
</reference>
<dbReference type="AlphaFoldDB" id="A0A6M5YQW9"/>
<comment type="cofactor">
    <cofactor evidence="1 6">
        <name>FAD</name>
        <dbReference type="ChEBI" id="CHEBI:57692"/>
    </cofactor>
</comment>
<keyword evidence="9" id="KW-1185">Reference proteome</keyword>
<dbReference type="InterPro" id="IPR050464">
    <property type="entry name" value="Zeta_carotene_desat/Oxidored"/>
</dbReference>
<keyword evidence="5 6" id="KW-0350">Heme biosynthesis</keyword>
<proteinExistence type="inferred from homology"/>
<keyword evidence="3 6" id="KW-0274">FAD</keyword>
<dbReference type="GO" id="GO:0006783">
    <property type="term" value="P:heme biosynthetic process"/>
    <property type="evidence" value="ECO:0007669"/>
    <property type="project" value="UniProtKB-UniRule"/>
</dbReference>
<comment type="function">
    <text evidence="6">Involved in coproporphyrin-dependent heme b biosynthesis. Catalyzes the oxidation of coproporphyrinogen III to coproporphyrin III.</text>
</comment>
<evidence type="ECO:0000259" key="7">
    <source>
        <dbReference type="Pfam" id="PF01593"/>
    </source>
</evidence>
<evidence type="ECO:0000256" key="5">
    <source>
        <dbReference type="ARBA" id="ARBA00023133"/>
    </source>
</evidence>
<dbReference type="UniPathway" id="UPA00252"/>
<organism evidence="8 9">
    <name type="scientific">Frigoriglobus tundricola</name>
    <dbReference type="NCBI Taxonomy" id="2774151"/>
    <lineage>
        <taxon>Bacteria</taxon>
        <taxon>Pseudomonadati</taxon>
        <taxon>Planctomycetota</taxon>
        <taxon>Planctomycetia</taxon>
        <taxon>Gemmatales</taxon>
        <taxon>Gemmataceae</taxon>
        <taxon>Frigoriglobus</taxon>
    </lineage>
</organism>
<gene>
    <name evidence="8" type="ORF">FTUN_3982</name>
</gene>
<dbReference type="InterPro" id="IPR002937">
    <property type="entry name" value="Amino_oxidase"/>
</dbReference>
<dbReference type="KEGG" id="ftj:FTUN_3982"/>
<dbReference type="Gene3D" id="3.90.660.20">
    <property type="entry name" value="Protoporphyrinogen oxidase, mitochondrial, domain 2"/>
    <property type="match status" value="1"/>
</dbReference>
<dbReference type="Gene3D" id="1.10.3110.10">
    <property type="entry name" value="protoporphyrinogen ix oxidase, domain 3"/>
    <property type="match status" value="1"/>
</dbReference>
<dbReference type="EC" id="1.3.3.15" evidence="6"/>
<evidence type="ECO:0000256" key="6">
    <source>
        <dbReference type="RuleBase" id="RU364052"/>
    </source>
</evidence>
<dbReference type="InterPro" id="IPR036188">
    <property type="entry name" value="FAD/NAD-bd_sf"/>
</dbReference>
<keyword evidence="6" id="KW-0963">Cytoplasm</keyword>
<keyword evidence="2 6" id="KW-0285">Flavoprotein</keyword>
<evidence type="ECO:0000256" key="3">
    <source>
        <dbReference type="ARBA" id="ARBA00022827"/>
    </source>
</evidence>
<evidence type="ECO:0000313" key="8">
    <source>
        <dbReference type="EMBL" id="QJW96425.1"/>
    </source>
</evidence>
<dbReference type="Proteomes" id="UP000503447">
    <property type="component" value="Chromosome"/>
</dbReference>
<evidence type="ECO:0000256" key="2">
    <source>
        <dbReference type="ARBA" id="ARBA00022630"/>
    </source>
</evidence>
<dbReference type="GO" id="GO:0005737">
    <property type="term" value="C:cytoplasm"/>
    <property type="evidence" value="ECO:0007669"/>
    <property type="project" value="UniProtKB-SubCell"/>
</dbReference>
<dbReference type="RefSeq" id="WP_171472011.1">
    <property type="nucleotide sequence ID" value="NZ_CP053452.2"/>
</dbReference>
<comment type="subcellular location">
    <subcellularLocation>
        <location evidence="6">Cytoplasm</location>
    </subcellularLocation>
</comment>
<dbReference type="NCBIfam" id="TIGR00562">
    <property type="entry name" value="proto_IX_ox"/>
    <property type="match status" value="1"/>
</dbReference>
<dbReference type="Pfam" id="PF01593">
    <property type="entry name" value="Amino_oxidase"/>
    <property type="match status" value="1"/>
</dbReference>
<dbReference type="GO" id="GO:0004729">
    <property type="term" value="F:oxygen-dependent protoporphyrinogen oxidase activity"/>
    <property type="evidence" value="ECO:0007669"/>
    <property type="project" value="UniProtKB-UniRule"/>
</dbReference>
<evidence type="ECO:0000256" key="4">
    <source>
        <dbReference type="ARBA" id="ARBA00023002"/>
    </source>
</evidence>
<dbReference type="PANTHER" id="PTHR42923:SF3">
    <property type="entry name" value="PROTOPORPHYRINOGEN OXIDASE"/>
    <property type="match status" value="1"/>
</dbReference>
<evidence type="ECO:0000256" key="1">
    <source>
        <dbReference type="ARBA" id="ARBA00001974"/>
    </source>
</evidence>
<dbReference type="PANTHER" id="PTHR42923">
    <property type="entry name" value="PROTOPORPHYRINOGEN OXIDASE"/>
    <property type="match status" value="1"/>
</dbReference>
<sequence>MPHVVIVGGGLTGLTVGYRLKQFAPDVAVSVLEPRDRPGGNIGTEDRKGFRVELGPNGFLDRTPSVPDLVRDLGLSERLVAASEGSRKNRYVFVGERLRKLPGGPLGLLTTPLLSFSGKWKLLTEPWREPRAGVPAAEDESVADFVTRRAGKEAADVFADALVTGIHGGDPALLSVAAAFPRLPVMEREAGSVIRGFMRAAKKRKRDAKDRGAPAPGPMRMWSFPEGLQVLTDTLAQSLGSAVKCGRPARSLAESASVSPWVVYGDNATAWYADAVVLTCPAYEQAAILQELDPALADEVGAVPYNRIAVVALGYRREHCPGKLDGFGYIAPQNTRRDVLGVQWCSSIFPDRAPQGFVLWRALCGGVHRAEQVDWDDDRLAKAVHEEIKLAMGVTGEPVFRRIVRWPNAIPQYVLGHLDRVARIDALVAQHPGLFLTGNAYRGVAMADCVEQAGTTAARVANFIAAAAGG</sequence>
<protein>
    <recommendedName>
        <fullName evidence="6">Coproporphyrinogen III oxidase</fullName>
        <ecNumber evidence="6">1.3.3.15</ecNumber>
    </recommendedName>
</protein>
<name>A0A6M5YQW9_9BACT</name>
<accession>A0A6M5YQW9</accession>
<comment type="similarity">
    <text evidence="6">Belongs to the protoporphyrinogen/coproporphyrinogen oxidase family. Coproporphyrinogen III oxidase subfamily.</text>
</comment>
<evidence type="ECO:0000313" key="9">
    <source>
        <dbReference type="Proteomes" id="UP000503447"/>
    </source>
</evidence>
<feature type="domain" description="Amine oxidase" evidence="7">
    <location>
        <begin position="11"/>
        <end position="460"/>
    </location>
</feature>
<dbReference type="InterPro" id="IPR004572">
    <property type="entry name" value="Protoporphyrinogen_oxidase"/>
</dbReference>
<dbReference type="Gene3D" id="3.50.50.60">
    <property type="entry name" value="FAD/NAD(P)-binding domain"/>
    <property type="match status" value="1"/>
</dbReference>
<comment type="catalytic activity">
    <reaction evidence="6">
        <text>coproporphyrinogen III + 3 O2 = coproporphyrin III + 3 H2O2</text>
        <dbReference type="Rhea" id="RHEA:43436"/>
        <dbReference type="ChEBI" id="CHEBI:15379"/>
        <dbReference type="ChEBI" id="CHEBI:16240"/>
        <dbReference type="ChEBI" id="CHEBI:57309"/>
        <dbReference type="ChEBI" id="CHEBI:131725"/>
        <dbReference type="EC" id="1.3.3.15"/>
    </reaction>
</comment>
<keyword evidence="4 6" id="KW-0560">Oxidoreductase</keyword>
<dbReference type="EMBL" id="CP053452">
    <property type="protein sequence ID" value="QJW96425.1"/>
    <property type="molecule type" value="Genomic_DNA"/>
</dbReference>
<dbReference type="SUPFAM" id="SSF54373">
    <property type="entry name" value="FAD-linked reductases, C-terminal domain"/>
    <property type="match status" value="1"/>
</dbReference>